<accession>A0ABQ8B2Y9</accession>
<organism evidence="1 2">
    <name type="scientific">Brassica napus</name>
    <name type="common">Rape</name>
    <dbReference type="NCBI Taxonomy" id="3708"/>
    <lineage>
        <taxon>Eukaryota</taxon>
        <taxon>Viridiplantae</taxon>
        <taxon>Streptophyta</taxon>
        <taxon>Embryophyta</taxon>
        <taxon>Tracheophyta</taxon>
        <taxon>Spermatophyta</taxon>
        <taxon>Magnoliopsida</taxon>
        <taxon>eudicotyledons</taxon>
        <taxon>Gunneridae</taxon>
        <taxon>Pentapetalae</taxon>
        <taxon>rosids</taxon>
        <taxon>malvids</taxon>
        <taxon>Brassicales</taxon>
        <taxon>Brassicaceae</taxon>
        <taxon>Brassiceae</taxon>
        <taxon>Brassica</taxon>
    </lineage>
</organism>
<evidence type="ECO:0000313" key="1">
    <source>
        <dbReference type="EMBL" id="KAH0898808.1"/>
    </source>
</evidence>
<reference evidence="1 2" key="1">
    <citation type="submission" date="2021-05" db="EMBL/GenBank/DDBJ databases">
        <title>Genome Assembly of Synthetic Allotetraploid Brassica napus Reveals Homoeologous Exchanges between Subgenomes.</title>
        <authorList>
            <person name="Davis J.T."/>
        </authorList>
    </citation>
    <scope>NUCLEOTIDE SEQUENCE [LARGE SCALE GENOMIC DNA]</scope>
    <source>
        <strain evidence="2">cv. Da-Ae</strain>
        <tissue evidence="1">Seedling</tissue>
    </source>
</reference>
<dbReference type="EMBL" id="JAGKQM010000012">
    <property type="protein sequence ID" value="KAH0898808.1"/>
    <property type="molecule type" value="Genomic_DNA"/>
</dbReference>
<keyword evidence="2" id="KW-1185">Reference proteome</keyword>
<sequence>MWAVVEIAPVASVEPFGIPSKSIGQLRGNRTFVGRVVLHWSQVFPFGHVGCILSKSIDYGDILLRPGGKATVLLRPWAWRVWLDMISLGVVQDEVILLLLHRGIVR</sequence>
<evidence type="ECO:0000313" key="2">
    <source>
        <dbReference type="Proteomes" id="UP000824890"/>
    </source>
</evidence>
<name>A0ABQ8B2Y9_BRANA</name>
<proteinExistence type="predicted"/>
<protein>
    <submittedName>
        <fullName evidence="1">Uncharacterized protein</fullName>
    </submittedName>
</protein>
<gene>
    <name evidence="1" type="ORF">HID58_048376</name>
</gene>
<comment type="caution">
    <text evidence="1">The sequence shown here is derived from an EMBL/GenBank/DDBJ whole genome shotgun (WGS) entry which is preliminary data.</text>
</comment>
<dbReference type="Proteomes" id="UP000824890">
    <property type="component" value="Unassembled WGS sequence"/>
</dbReference>